<evidence type="ECO:0000259" key="4">
    <source>
        <dbReference type="SMART" id="SM00656"/>
    </source>
</evidence>
<keyword evidence="2" id="KW-0624">Polysaccharide degradation</keyword>
<proteinExistence type="inferred from homology"/>
<sequence length="798" mass="85893">MKKSTYFIYSLLAGMLMLATTATAQTWNFNTVSAADKANLAADAAAWEHESSSSNDRYKNKTVYTAEPLMANGAELEFTRGLMFTIGASDAVRVDIKGKRMAMNKALTITLKDMKAGNKVTMKCKTSKSGTARGVNVTNLTPESGSFNSTSADDQTNVGVVAADGDVTLTNTGGLYVYTISVTDGSGTPGPSPDSDDHSAVLNTAVSQAQLTTTGSVMKYYNTADLAGIAIDRKAGTVTVTPQSGEWTDVFTRSVSNIAFSNASQTSAGAEITTGGVEITEAGGWLESAYIVWNLYSGATSYNVYVKGGQYAEYTRIDRQLVRSYGTYGRADVVGLTAADGYSLKVVPVIDGVENDGKAGMASGMTVRNYDRSGFAHFNYTGIGAYNDDGTLKAGARVIYVTAATARTVTLDVVTGKDNKTETFTGLQAIINAYQKGLETRPLAVRLVGTVRDTDMDEFGSKAEGLQVKGRNNTIPMNITIEGIGEDAAVWGFGFLLRNAVSVELRNFGIMLCMDDAVSLDTDNAHCWIHHLDLFYGKAGGDSDQAKGDGTIDVKGDSKYITIAYNHLFDSGKSSLCGMKSETGPNYIDYHHNWFDHSDSRHPRVRSMTVHVWNNYYDGCSKYGVGATMGSSVFVENNYFRATKNPMLISRQGTDAKGDGTFSGENGGMIKSFGNVYAEKGKSSNFTSVTQHESATDFDCYEAAARDETVPSSFVALVGGTPYDNFDTDTKRIYVYTPAAAAAVPSIVTGYWGAGRLNKGDFRWTFNNAVDDTDYAVIKEMKTALENYKSTLVGWFEQ</sequence>
<name>A0ABX2AXT9_9BACT</name>
<dbReference type="InterPro" id="IPR002022">
    <property type="entry name" value="Pec_lyase"/>
</dbReference>
<dbReference type="EMBL" id="JABKKE010000011">
    <property type="protein sequence ID" value="NPE14222.1"/>
    <property type="molecule type" value="Genomic_DNA"/>
</dbReference>
<feature type="signal peptide" evidence="3">
    <location>
        <begin position="1"/>
        <end position="24"/>
    </location>
</feature>
<dbReference type="SUPFAM" id="SSF51126">
    <property type="entry name" value="Pectin lyase-like"/>
    <property type="match status" value="1"/>
</dbReference>
<dbReference type="InterPro" id="IPR045032">
    <property type="entry name" value="PEL"/>
</dbReference>
<feature type="chain" id="PRO_5045893268" evidence="3">
    <location>
        <begin position="25"/>
        <end position="798"/>
    </location>
</feature>
<dbReference type="Proteomes" id="UP001193734">
    <property type="component" value="Unassembled WGS sequence"/>
</dbReference>
<dbReference type="InterPro" id="IPR012334">
    <property type="entry name" value="Pectin_lyas_fold"/>
</dbReference>
<keyword evidence="6" id="KW-1185">Reference proteome</keyword>
<evidence type="ECO:0000256" key="2">
    <source>
        <dbReference type="RuleBase" id="RU361173"/>
    </source>
</evidence>
<feature type="domain" description="Pectate lyase" evidence="4">
    <location>
        <begin position="446"/>
        <end position="646"/>
    </location>
</feature>
<dbReference type="GeneID" id="82157661"/>
<keyword evidence="1 2" id="KW-0456">Lyase</keyword>
<evidence type="ECO:0000313" key="6">
    <source>
        <dbReference type="Proteomes" id="UP001193734"/>
    </source>
</evidence>
<accession>A0ABX2AXT9</accession>
<comment type="caution">
    <text evidence="5">The sequence shown here is derived from an EMBL/GenBank/DDBJ whole genome shotgun (WGS) entry which is preliminary data.</text>
</comment>
<evidence type="ECO:0000256" key="1">
    <source>
        <dbReference type="ARBA" id="ARBA00023239"/>
    </source>
</evidence>
<comment type="similarity">
    <text evidence="2">Belongs to the polysaccharide lyase 1 family.</text>
</comment>
<keyword evidence="2" id="KW-0964">Secreted</keyword>
<dbReference type="PANTHER" id="PTHR31683:SF18">
    <property type="entry name" value="PECTATE LYASE 21-RELATED"/>
    <property type="match status" value="1"/>
</dbReference>
<protein>
    <submittedName>
        <fullName evidence="5">Pectate lyase</fullName>
    </submittedName>
</protein>
<gene>
    <name evidence="5" type="ORF">HPS55_07760</name>
</gene>
<evidence type="ECO:0000313" key="5">
    <source>
        <dbReference type="EMBL" id="NPE14222.1"/>
    </source>
</evidence>
<dbReference type="GO" id="GO:0016829">
    <property type="term" value="F:lyase activity"/>
    <property type="evidence" value="ECO:0007669"/>
    <property type="project" value="UniProtKB-KW"/>
</dbReference>
<evidence type="ECO:0000256" key="3">
    <source>
        <dbReference type="SAM" id="SignalP"/>
    </source>
</evidence>
<organism evidence="5 6">
    <name type="scientific">Xylanibacter rodentium</name>
    <dbReference type="NCBI Taxonomy" id="2736289"/>
    <lineage>
        <taxon>Bacteria</taxon>
        <taxon>Pseudomonadati</taxon>
        <taxon>Bacteroidota</taxon>
        <taxon>Bacteroidia</taxon>
        <taxon>Bacteroidales</taxon>
        <taxon>Prevotellaceae</taxon>
        <taxon>Xylanibacter</taxon>
    </lineage>
</organism>
<dbReference type="RefSeq" id="WP_172177456.1">
    <property type="nucleotide sequence ID" value="NZ_CASGIA010000018.1"/>
</dbReference>
<keyword evidence="3" id="KW-0732">Signal</keyword>
<reference evidence="5 6" key="1">
    <citation type="submission" date="2020-05" db="EMBL/GenBank/DDBJ databases">
        <title>Distinct polysaccharide utilization as determinants for interspecies competition between intestinal Prevotella spp.</title>
        <authorList>
            <person name="Galvez E.J.C."/>
            <person name="Iljazovic A."/>
            <person name="Strowig T."/>
        </authorList>
    </citation>
    <scope>NUCLEOTIDE SEQUENCE [LARGE SCALE GENOMIC DNA]</scope>
    <source>
        <strain evidence="5 6">PROD</strain>
    </source>
</reference>
<keyword evidence="2" id="KW-0119">Carbohydrate metabolism</keyword>
<dbReference type="Pfam" id="PF00544">
    <property type="entry name" value="Pectate_lyase_4"/>
    <property type="match status" value="1"/>
</dbReference>
<comment type="subcellular location">
    <subcellularLocation>
        <location evidence="2">Secreted</location>
    </subcellularLocation>
</comment>
<dbReference type="Gene3D" id="2.160.20.10">
    <property type="entry name" value="Single-stranded right-handed beta-helix, Pectin lyase-like"/>
    <property type="match status" value="1"/>
</dbReference>
<dbReference type="InterPro" id="IPR011050">
    <property type="entry name" value="Pectin_lyase_fold/virulence"/>
</dbReference>
<dbReference type="PANTHER" id="PTHR31683">
    <property type="entry name" value="PECTATE LYASE 18-RELATED"/>
    <property type="match status" value="1"/>
</dbReference>
<dbReference type="SMART" id="SM00656">
    <property type="entry name" value="Amb_all"/>
    <property type="match status" value="1"/>
</dbReference>